<dbReference type="InterPro" id="IPR017853">
    <property type="entry name" value="GH"/>
</dbReference>
<protein>
    <submittedName>
        <fullName evidence="1">CIA30 family protein</fullName>
    </submittedName>
</protein>
<evidence type="ECO:0000313" key="2">
    <source>
        <dbReference type="Proteomes" id="UP000824111"/>
    </source>
</evidence>
<evidence type="ECO:0000313" key="1">
    <source>
        <dbReference type="EMBL" id="HIU48144.1"/>
    </source>
</evidence>
<sequence length="1123" mass="121760">EPIVIMGTDAHTTDYKGIGFETEGDNNDIPGTLGIKSPSDSTLPEGGIGVTYTFDVPAAGNYQLTIAASLHTFPQYLSSYAVSVNGGDFTAINASNAGSSEEPNGGFGASNLIGVYKTELYYPLKQGENTVSVYATSLRREGGRVYYFIEQLVFTPIPETTPAQPMGIFTDTEPVQFTLNMNGEIPYTVQDYFGETVLSGQTGADGTLDLGTMESGHYALYLNGVDVREFSVVRAPENRRNNDNSPFASDMASVFLVDEADVAGYARAAYLAGIRQIRERMRWGNANPAEGVYTYDSHDAYYEPFAEYGIKILNMYHSAPEFVKQDTEVLPDDLFAAYQFAKDAAAHYEGIINAWEIWNEPDIGFTAGTETADKYASLLKAMSIGYRDSGADVDVALGGIAYEPGAYVEQLMKNDAGKYFDIYNYHVHREVRAGLNVNSYPGNYKAHTQLMEEYDLTEKPVWVTEAGMFIPYENGSQDLTLQQQKTSARYLATSAVEGLASGEELHYWFVFPYYEEGNRNLGSFSSKNTPYASYNAAAAVTDALGNGVYEGRILGLPDGVQGYSFVDGDESIAALWSETAAEVQLLTNTDTAELTNIMGNRSTLDTDGGTLRLEAGPDIVFVRISGRFPSQLIERGNTVEKQDRADTLEINDRIVISQTYPAAAREDAKNRGYKLDKTAETTVSVDVYNFNDVRVAAQIKAKTYGGWSITPDTENLSLAPNSKTTLTFTITSDGSPTNSMLYPVVIGGETQYGGISNSVAYITSDETTERTPDAVMADYTEVDLWQRNAAGGTSQQFTAGADSITLSFNFPESVTDRWAYPTLVFRETQDYSAYDGIVVRVYCDAQTAGSTYRMFLTEESGSSYYTSTGYTLAEGWQQFLIPWDAFVLQGGSDANGELDIDAIASLKAGLNARAAGANTLTLENMGLYTISGNKCAGTFETLVYNDGVLTGTLSAAEVPYQSDTARVVVDGKTYDASLEGNVFSCELPLPAGKYTILACVTDESGTVVNKRITARAEPSGFACGDITFGDSAGNRIYTLRGSDTMKAMATVQNTRDEANICFLAIAVYDADGRLVNANVHTYQFASGEQAALEVAVEPAGGAYAKAFLWDSAQKPLTAAEVIN</sequence>
<dbReference type="Proteomes" id="UP000824111">
    <property type="component" value="Unassembled WGS sequence"/>
</dbReference>
<gene>
    <name evidence="1" type="ORF">IAB04_02140</name>
</gene>
<dbReference type="SUPFAM" id="SSF51445">
    <property type="entry name" value="(Trans)glycosidases"/>
    <property type="match status" value="1"/>
</dbReference>
<name>A0A9D1LUB8_9FIRM</name>
<dbReference type="InterPro" id="IPR008979">
    <property type="entry name" value="Galactose-bd-like_sf"/>
</dbReference>
<organism evidence="1 2">
    <name type="scientific">Candidatus Avimonoglobus intestinipullorum</name>
    <dbReference type="NCBI Taxonomy" id="2840699"/>
    <lineage>
        <taxon>Bacteria</taxon>
        <taxon>Bacillati</taxon>
        <taxon>Bacillota</taxon>
        <taxon>Clostridia</taxon>
        <taxon>Eubacteriales</taxon>
        <taxon>Candidatus Avimonoglobus</taxon>
    </lineage>
</organism>
<dbReference type="PANTHER" id="PTHR12631:SF10">
    <property type="entry name" value="BETA-XYLOSIDASE-LIKE PROTEIN-RELATED"/>
    <property type="match status" value="1"/>
</dbReference>
<reference evidence="1" key="1">
    <citation type="submission" date="2020-10" db="EMBL/GenBank/DDBJ databases">
        <authorList>
            <person name="Gilroy R."/>
        </authorList>
    </citation>
    <scope>NUCLEOTIDE SEQUENCE</scope>
    <source>
        <strain evidence="1">ChiSjej4B22-9803</strain>
    </source>
</reference>
<dbReference type="AlphaFoldDB" id="A0A9D1LUB8"/>
<dbReference type="PANTHER" id="PTHR12631">
    <property type="entry name" value="ALPHA-L-IDURONIDASE"/>
    <property type="match status" value="1"/>
</dbReference>
<accession>A0A9D1LUB8</accession>
<feature type="non-terminal residue" evidence="1">
    <location>
        <position position="1"/>
    </location>
</feature>
<comment type="caution">
    <text evidence="1">The sequence shown here is derived from an EMBL/GenBank/DDBJ whole genome shotgun (WGS) entry which is preliminary data.</text>
</comment>
<dbReference type="Gene3D" id="2.60.120.430">
    <property type="entry name" value="Galactose-binding lectin"/>
    <property type="match status" value="1"/>
</dbReference>
<reference evidence="1" key="2">
    <citation type="journal article" date="2021" name="PeerJ">
        <title>Extensive microbial diversity within the chicken gut microbiome revealed by metagenomics and culture.</title>
        <authorList>
            <person name="Gilroy R."/>
            <person name="Ravi A."/>
            <person name="Getino M."/>
            <person name="Pursley I."/>
            <person name="Horton D.L."/>
            <person name="Alikhan N.F."/>
            <person name="Baker D."/>
            <person name="Gharbi K."/>
            <person name="Hall N."/>
            <person name="Watson M."/>
            <person name="Adriaenssens E.M."/>
            <person name="Foster-Nyarko E."/>
            <person name="Jarju S."/>
            <person name="Secka A."/>
            <person name="Antonio M."/>
            <person name="Oren A."/>
            <person name="Chaudhuri R.R."/>
            <person name="La Ragione R."/>
            <person name="Hildebrand F."/>
            <person name="Pallen M.J."/>
        </authorList>
    </citation>
    <scope>NUCLEOTIDE SEQUENCE</scope>
    <source>
        <strain evidence="1">ChiSjej4B22-9803</strain>
    </source>
</reference>
<dbReference type="GO" id="GO:0004553">
    <property type="term" value="F:hydrolase activity, hydrolyzing O-glycosyl compounds"/>
    <property type="evidence" value="ECO:0007669"/>
    <property type="project" value="TreeGrafter"/>
</dbReference>
<proteinExistence type="predicted"/>
<dbReference type="Gene3D" id="3.20.20.80">
    <property type="entry name" value="Glycosidases"/>
    <property type="match status" value="1"/>
</dbReference>
<dbReference type="InterPro" id="IPR051923">
    <property type="entry name" value="Glycosyl_Hydrolase_39"/>
</dbReference>
<dbReference type="SUPFAM" id="SSF49785">
    <property type="entry name" value="Galactose-binding domain-like"/>
    <property type="match status" value="1"/>
</dbReference>
<dbReference type="EMBL" id="DVND01000054">
    <property type="protein sequence ID" value="HIU48144.1"/>
    <property type="molecule type" value="Genomic_DNA"/>
</dbReference>
<dbReference type="Gene3D" id="2.60.120.260">
    <property type="entry name" value="Galactose-binding domain-like"/>
    <property type="match status" value="1"/>
</dbReference>